<dbReference type="AlphaFoldDB" id="A0A4Y2UPD4"/>
<reference evidence="1 2" key="1">
    <citation type="journal article" date="2019" name="Sci. Rep.">
        <title>Orb-weaving spider Araneus ventricosus genome elucidates the spidroin gene catalogue.</title>
        <authorList>
            <person name="Kono N."/>
            <person name="Nakamura H."/>
            <person name="Ohtoshi R."/>
            <person name="Moran D.A.P."/>
            <person name="Shinohara A."/>
            <person name="Yoshida Y."/>
            <person name="Fujiwara M."/>
            <person name="Mori M."/>
            <person name="Tomita M."/>
            <person name="Arakawa K."/>
        </authorList>
    </citation>
    <scope>NUCLEOTIDE SEQUENCE [LARGE SCALE GENOMIC DNA]</scope>
</reference>
<evidence type="ECO:0000313" key="1">
    <source>
        <dbReference type="EMBL" id="GBO13410.1"/>
    </source>
</evidence>
<dbReference type="EMBL" id="BGPR01037732">
    <property type="protein sequence ID" value="GBO13410.1"/>
    <property type="molecule type" value="Genomic_DNA"/>
</dbReference>
<accession>A0A4Y2UPD4</accession>
<organism evidence="1 2">
    <name type="scientific">Araneus ventricosus</name>
    <name type="common">Orbweaver spider</name>
    <name type="synonym">Epeira ventricosa</name>
    <dbReference type="NCBI Taxonomy" id="182803"/>
    <lineage>
        <taxon>Eukaryota</taxon>
        <taxon>Metazoa</taxon>
        <taxon>Ecdysozoa</taxon>
        <taxon>Arthropoda</taxon>
        <taxon>Chelicerata</taxon>
        <taxon>Arachnida</taxon>
        <taxon>Araneae</taxon>
        <taxon>Araneomorphae</taxon>
        <taxon>Entelegynae</taxon>
        <taxon>Araneoidea</taxon>
        <taxon>Araneidae</taxon>
        <taxon>Araneus</taxon>
    </lineage>
</organism>
<comment type="caution">
    <text evidence="1">The sequence shown here is derived from an EMBL/GenBank/DDBJ whole genome shotgun (WGS) entry which is preliminary data.</text>
</comment>
<dbReference type="OrthoDB" id="6437659at2759"/>
<protein>
    <submittedName>
        <fullName evidence="1">Uncharacterized protein</fullName>
    </submittedName>
</protein>
<dbReference type="Proteomes" id="UP000499080">
    <property type="component" value="Unassembled WGS sequence"/>
</dbReference>
<proteinExistence type="predicted"/>
<keyword evidence="2" id="KW-1185">Reference proteome</keyword>
<evidence type="ECO:0000313" key="2">
    <source>
        <dbReference type="Proteomes" id="UP000499080"/>
    </source>
</evidence>
<sequence>MATWQMVWDDGDTGSSFITSFPKLTCNQSAGHAMKPHFSQDMGLSHRISKVSTLPKPHSVLVGNWHTNPLCHGLPPHNLLPCGTTQPIWFRSVASNSTSRRKIHNFLHLLQNETSLFRPDPI</sequence>
<gene>
    <name evidence="1" type="ORF">AVEN_228732_1</name>
</gene>
<name>A0A4Y2UPD4_ARAVE</name>